<keyword evidence="5 7" id="KW-0012">Acyltransferase</keyword>
<dbReference type="HAMAP" id="MF_01445">
    <property type="entry name" value="TsaD"/>
    <property type="match status" value="1"/>
</dbReference>
<dbReference type="NCBIfam" id="TIGR03723">
    <property type="entry name" value="T6A_TsaD_YgjD"/>
    <property type="match status" value="1"/>
</dbReference>
<dbReference type="OrthoDB" id="10259622at2759"/>
<gene>
    <name evidence="10" type="ORF">RFULGI_LOCUS2710</name>
</gene>
<dbReference type="PANTHER" id="PTHR11735:SF6">
    <property type="entry name" value="TRNA N6-ADENOSINE THREONYLCARBAMOYLTRANSFERASE, MITOCHONDRIAL"/>
    <property type="match status" value="1"/>
</dbReference>
<comment type="caution">
    <text evidence="10">The sequence shown here is derived from an EMBL/GenBank/DDBJ whole genome shotgun (WGS) entry which is preliminary data.</text>
</comment>
<dbReference type="GO" id="GO:0005739">
    <property type="term" value="C:mitochondrion"/>
    <property type="evidence" value="ECO:0007669"/>
    <property type="project" value="UniProtKB-SubCell"/>
</dbReference>
<feature type="compositionally biased region" description="Basic and acidic residues" evidence="8">
    <location>
        <begin position="393"/>
        <end position="418"/>
    </location>
</feature>
<evidence type="ECO:0000256" key="2">
    <source>
        <dbReference type="ARBA" id="ARBA00022679"/>
    </source>
</evidence>
<sequence>MIILAIETSCDETSIAVLQNQKVLSNITVSQILEQQKYGGVMPSLAAKLHLVHIQEVLRQALATARITPEKIDYIAYTEKPGLIICLQIGKIVAETLSLYLNKPLIKCNHLEAHVYASLLEKDIAWEFPVLALIISGGHTQLYQVNNHGAFSLLGETSDDAIGECLDKSAILLGYSYPGGPIIEQLALTGKNTYQLPLPKNDNSLDFSFSGLKSAVRRLIEKEGEKLNIPDLAYSLQHTLAKILVNKVFKALEQQKFASVVCGGGVVANQFIFSYLKKSLVENFPTVKLFVPEKKYCTDNAAMPELTEKFRETIRLENPASETEITKKETEVEEILKKEISFEESDEDRDKKLKEFQREQLEDLKKIRDKKKGEVEAKIAELIKEVGDVEIEAEKKDDKASKPEKKTGQSESDKKESAPKTPITAIFEEELRALHEKVDKNAAPLPPTLSMNTAMIMKILKRLLAVEEALKRIKTGDDQFNLQKEEFKHIFTESELKADYEANAPTFELLNKALKRWLKPDVVNNPNGYKIYEFGARTLNDDYTPIQWIRGETAILQPQDKTGKKIGSPYNNVFCPANPEEKKTMLGTGTGKSTFYTRCVAFLSHLGLIYEDIASQGKLKTLENIYENVKKDEEGNEVPDKEKKVTVCVFCGGYHTAQFDDKNQPTIDPKTKQQLGKYEIVDNGPNVVLFDEAHTDLPCYRALIDGLLSNKKIRRFKIVQMSATFTDVPTSRRLTGNITDYWLQSKTKVLILNEAVKDYATDIVKSMEAPLVVIASRDYSVGFSFGDVNVISTGASKRKIVVEKDGKWVNSEISDQNSPFDDLLQERGRAARDKDYLAPYVLIGKDVPSKELQTELKKDSVNKISNVLVKKLVNFYSIPEPLPPIKSKDGNRYLNLILIKFIKESLDPDKLFTIVEFTNKLLDFFNPKELTFILIEATKDKIRAISEEYDWYKTPEPDDDYVFNNEKEAREVGFLLQARETPRGYEMESPKVEGGEEMQ</sequence>
<dbReference type="InterPro" id="IPR000905">
    <property type="entry name" value="Gcp-like_dom"/>
</dbReference>
<reference evidence="10" key="1">
    <citation type="submission" date="2021-06" db="EMBL/GenBank/DDBJ databases">
        <authorList>
            <person name="Kallberg Y."/>
            <person name="Tangrot J."/>
            <person name="Rosling A."/>
        </authorList>
    </citation>
    <scope>NUCLEOTIDE SEQUENCE</scope>
    <source>
        <strain evidence="10">IN212</strain>
    </source>
</reference>
<evidence type="ECO:0000256" key="7">
    <source>
        <dbReference type="HAMAP-Rule" id="MF_03179"/>
    </source>
</evidence>
<name>A0A9N8ZTV8_9GLOM</name>
<dbReference type="EC" id="2.3.1.234" evidence="1"/>
<dbReference type="Gene3D" id="3.30.420.40">
    <property type="match status" value="2"/>
</dbReference>
<dbReference type="GO" id="GO:0061711">
    <property type="term" value="F:tRNA N(6)-L-threonylcarbamoyladenine synthase activity"/>
    <property type="evidence" value="ECO:0007669"/>
    <property type="project" value="UniProtKB-EC"/>
</dbReference>
<evidence type="ECO:0000256" key="4">
    <source>
        <dbReference type="ARBA" id="ARBA00022723"/>
    </source>
</evidence>
<dbReference type="GO" id="GO:0046872">
    <property type="term" value="F:metal ion binding"/>
    <property type="evidence" value="ECO:0007669"/>
    <property type="project" value="UniProtKB-KW"/>
</dbReference>
<dbReference type="SUPFAM" id="SSF52540">
    <property type="entry name" value="P-loop containing nucleoside triphosphate hydrolases"/>
    <property type="match status" value="1"/>
</dbReference>
<keyword evidence="3 7" id="KW-0819">tRNA processing</keyword>
<dbReference type="Pfam" id="PF00814">
    <property type="entry name" value="TsaD"/>
    <property type="match status" value="1"/>
</dbReference>
<comment type="cofactor">
    <cofactor evidence="7">
        <name>a divalent metal cation</name>
        <dbReference type="ChEBI" id="CHEBI:60240"/>
    </cofactor>
    <text evidence="7">Binds 1 divalent metal cation per subunit.</text>
</comment>
<comment type="subcellular location">
    <subcellularLocation>
        <location evidence="7">Mitochondrion</location>
    </subcellularLocation>
</comment>
<dbReference type="EMBL" id="CAJVPZ010002136">
    <property type="protein sequence ID" value="CAG8506952.1"/>
    <property type="molecule type" value="Genomic_DNA"/>
</dbReference>
<organism evidence="10 11">
    <name type="scientific">Racocetra fulgida</name>
    <dbReference type="NCBI Taxonomy" id="60492"/>
    <lineage>
        <taxon>Eukaryota</taxon>
        <taxon>Fungi</taxon>
        <taxon>Fungi incertae sedis</taxon>
        <taxon>Mucoromycota</taxon>
        <taxon>Glomeromycotina</taxon>
        <taxon>Glomeromycetes</taxon>
        <taxon>Diversisporales</taxon>
        <taxon>Gigasporaceae</taxon>
        <taxon>Racocetra</taxon>
    </lineage>
</organism>
<keyword evidence="2 7" id="KW-0808">Transferase</keyword>
<proteinExistence type="inferred from homology"/>
<dbReference type="SUPFAM" id="SSF53067">
    <property type="entry name" value="Actin-like ATPase domain"/>
    <property type="match status" value="1"/>
</dbReference>
<dbReference type="NCBIfam" id="TIGR00329">
    <property type="entry name" value="gcp_kae1"/>
    <property type="match status" value="1"/>
</dbReference>
<keyword evidence="4 7" id="KW-0479">Metal-binding</keyword>
<evidence type="ECO:0000256" key="3">
    <source>
        <dbReference type="ARBA" id="ARBA00022694"/>
    </source>
</evidence>
<dbReference type="PRINTS" id="PR00789">
    <property type="entry name" value="OSIALOPTASE"/>
</dbReference>
<keyword evidence="11" id="KW-1185">Reference proteome</keyword>
<evidence type="ECO:0000313" key="10">
    <source>
        <dbReference type="EMBL" id="CAG8506952.1"/>
    </source>
</evidence>
<dbReference type="GO" id="GO:0002949">
    <property type="term" value="P:tRNA threonylcarbamoyladenosine modification"/>
    <property type="evidence" value="ECO:0007669"/>
    <property type="project" value="UniProtKB-UniRule"/>
</dbReference>
<evidence type="ECO:0000256" key="8">
    <source>
        <dbReference type="SAM" id="MobiDB-lite"/>
    </source>
</evidence>
<dbReference type="InterPro" id="IPR022450">
    <property type="entry name" value="TsaD"/>
</dbReference>
<dbReference type="InterPro" id="IPR017861">
    <property type="entry name" value="KAE1/TsaD"/>
</dbReference>
<protein>
    <recommendedName>
        <fullName evidence="1">N(6)-L-threonylcarbamoyladenine synthase</fullName>
        <ecNumber evidence="1">2.3.1.234</ecNumber>
    </recommendedName>
</protein>
<evidence type="ECO:0000256" key="1">
    <source>
        <dbReference type="ARBA" id="ARBA00012156"/>
    </source>
</evidence>
<comment type="catalytic activity">
    <reaction evidence="6 7">
        <text>L-threonylcarbamoyladenylate + adenosine(37) in tRNA = N(6)-L-threonylcarbamoyladenosine(37) in tRNA + AMP + H(+)</text>
        <dbReference type="Rhea" id="RHEA:37059"/>
        <dbReference type="Rhea" id="RHEA-COMP:10162"/>
        <dbReference type="Rhea" id="RHEA-COMP:10163"/>
        <dbReference type="ChEBI" id="CHEBI:15378"/>
        <dbReference type="ChEBI" id="CHEBI:73682"/>
        <dbReference type="ChEBI" id="CHEBI:74411"/>
        <dbReference type="ChEBI" id="CHEBI:74418"/>
        <dbReference type="ChEBI" id="CHEBI:456215"/>
        <dbReference type="EC" id="2.3.1.234"/>
    </reaction>
</comment>
<comment type="similarity">
    <text evidence="7">Belongs to the KAE1 / TsaD family.</text>
</comment>
<evidence type="ECO:0000256" key="6">
    <source>
        <dbReference type="ARBA" id="ARBA00048117"/>
    </source>
</evidence>
<evidence type="ECO:0000256" key="5">
    <source>
        <dbReference type="ARBA" id="ARBA00023315"/>
    </source>
</evidence>
<dbReference type="AlphaFoldDB" id="A0A9N8ZTV8"/>
<dbReference type="Proteomes" id="UP000789396">
    <property type="component" value="Unassembled WGS sequence"/>
</dbReference>
<feature type="domain" description="Gcp-like" evidence="9">
    <location>
        <begin position="22"/>
        <end position="304"/>
    </location>
</feature>
<keyword evidence="7" id="KW-0496">Mitochondrion</keyword>
<accession>A0A9N8ZTV8</accession>
<comment type="subunit">
    <text evidence="7">Homodimer.</text>
</comment>
<dbReference type="PANTHER" id="PTHR11735">
    <property type="entry name" value="TRNA N6-ADENOSINE THREONYLCARBAMOYLTRANSFERASE"/>
    <property type="match status" value="1"/>
</dbReference>
<dbReference type="InterPro" id="IPR027417">
    <property type="entry name" value="P-loop_NTPase"/>
</dbReference>
<feature type="region of interest" description="Disordered" evidence="8">
    <location>
        <begin position="393"/>
        <end position="422"/>
    </location>
</feature>
<comment type="function">
    <text evidence="7">Required for the formation of a threonylcarbamoyl group on adenosine at position 37 (t(6)A37) in mitochondrial tRNAs that read codons beginning with adenine. Probably involved in the transfer of the threonylcarbamoyl moiety of threonylcarbamoyl-AMP (TC-AMP) to the N6 group of A37. Involved in mitochondrial genome maintenance.</text>
</comment>
<dbReference type="InterPro" id="IPR043129">
    <property type="entry name" value="ATPase_NBD"/>
</dbReference>
<evidence type="ECO:0000313" key="11">
    <source>
        <dbReference type="Proteomes" id="UP000789396"/>
    </source>
</evidence>
<evidence type="ECO:0000259" key="9">
    <source>
        <dbReference type="Pfam" id="PF00814"/>
    </source>
</evidence>